<dbReference type="Proteomes" id="UP000515703">
    <property type="component" value="Chromosome"/>
</dbReference>
<accession>A0A7I8DS57</accession>
<gene>
    <name evidence="2" type="ORF">bsdcttw_35980</name>
</gene>
<dbReference type="PANTHER" id="PTHR43582:SF2">
    <property type="entry name" value="LINEARMYCIN RESISTANCE ATP-BINDING PROTEIN LNRL"/>
    <property type="match status" value="1"/>
</dbReference>
<dbReference type="GO" id="GO:0005524">
    <property type="term" value="F:ATP binding"/>
    <property type="evidence" value="ECO:0007669"/>
    <property type="project" value="UniProtKB-KW"/>
</dbReference>
<reference evidence="2 3" key="2">
    <citation type="submission" date="2020-08" db="EMBL/GenBank/DDBJ databases">
        <authorList>
            <person name="Ueki A."/>
            <person name="Tonouchi A."/>
        </authorList>
    </citation>
    <scope>NUCLEOTIDE SEQUENCE [LARGE SCALE GENOMIC DNA]</scope>
    <source>
        <strain evidence="2 3">CTTW</strain>
    </source>
</reference>
<dbReference type="PANTHER" id="PTHR43582">
    <property type="entry name" value="LINEARMYCIN RESISTANCE ATP-BINDING PROTEIN LNRL"/>
    <property type="match status" value="1"/>
</dbReference>
<dbReference type="InterPro" id="IPR027417">
    <property type="entry name" value="P-loop_NTPase"/>
</dbReference>
<evidence type="ECO:0000313" key="2">
    <source>
        <dbReference type="EMBL" id="BCK00558.1"/>
    </source>
</evidence>
<dbReference type="RefSeq" id="WP_185256216.1">
    <property type="nucleotide sequence ID" value="NZ_AP023368.1"/>
</dbReference>
<evidence type="ECO:0000313" key="3">
    <source>
        <dbReference type="Proteomes" id="UP000515703"/>
    </source>
</evidence>
<dbReference type="Pfam" id="PF00005">
    <property type="entry name" value="ABC_tran"/>
    <property type="match status" value="1"/>
</dbReference>
<dbReference type="PROSITE" id="PS50893">
    <property type="entry name" value="ABC_TRANSPORTER_2"/>
    <property type="match status" value="1"/>
</dbReference>
<dbReference type="GO" id="GO:0016887">
    <property type="term" value="F:ATP hydrolysis activity"/>
    <property type="evidence" value="ECO:0007669"/>
    <property type="project" value="InterPro"/>
</dbReference>
<sequence length="310" mass="35507">MVIEVKNLVKRYDKIIALDYLELKVKEGQIHGILGPAGSGKTTLLECILGLKKYDKGSILLWDKKLEKDSYDIKRNIGVVLAEEAVFEELTLYENISYFCSLYETDKQKVKELTRETIEFLGLEDFVRLYPKKLSQGLLKRLQFACGIVHKPTLLILDEPIDGTDPHSRKKLADCIIELKNRGTTILYFSQNIDEIEQLCTEITMLEKGRVIAQGTKEELKNMISLGEKITLEVYSLLESQLQIIRELPNVSGAEYDNQMLVVKAKKGRNNLVMLLDYLQEQKIPFGRIITEMPTLDDVYLEITGKELKD</sequence>
<reference evidence="2 3" key="1">
    <citation type="submission" date="2020-08" db="EMBL/GenBank/DDBJ databases">
        <title>Draft genome sequencing of an Anaerocolumna strain isolated from anoxic soil subjected to BSD treatment.</title>
        <authorList>
            <person name="Uek A."/>
            <person name="Tonouchi A."/>
        </authorList>
    </citation>
    <scope>NUCLEOTIDE SEQUENCE [LARGE SCALE GENOMIC DNA]</scope>
    <source>
        <strain evidence="2 3">CTTW</strain>
    </source>
</reference>
<feature type="domain" description="ABC transporter" evidence="1">
    <location>
        <begin position="3"/>
        <end position="233"/>
    </location>
</feature>
<protein>
    <submittedName>
        <fullName evidence="2">ABC transporter ATP-binding protein</fullName>
    </submittedName>
</protein>
<keyword evidence="3" id="KW-1185">Reference proteome</keyword>
<dbReference type="AlphaFoldDB" id="A0A7I8DS57"/>
<evidence type="ECO:0000259" key="1">
    <source>
        <dbReference type="PROSITE" id="PS50893"/>
    </source>
</evidence>
<dbReference type="Gene3D" id="3.40.50.300">
    <property type="entry name" value="P-loop containing nucleotide triphosphate hydrolases"/>
    <property type="match status" value="1"/>
</dbReference>
<dbReference type="KEGG" id="acht:bsdcttw_35980"/>
<proteinExistence type="predicted"/>
<dbReference type="SUPFAM" id="SSF52540">
    <property type="entry name" value="P-loop containing nucleoside triphosphate hydrolases"/>
    <property type="match status" value="1"/>
</dbReference>
<organism evidence="2 3">
    <name type="scientific">Anaerocolumna chitinilytica</name>
    <dbReference type="NCBI Taxonomy" id="1727145"/>
    <lineage>
        <taxon>Bacteria</taxon>
        <taxon>Bacillati</taxon>
        <taxon>Bacillota</taxon>
        <taxon>Clostridia</taxon>
        <taxon>Lachnospirales</taxon>
        <taxon>Lachnospiraceae</taxon>
        <taxon>Anaerocolumna</taxon>
    </lineage>
</organism>
<keyword evidence="2" id="KW-0547">Nucleotide-binding</keyword>
<dbReference type="InterPro" id="IPR003439">
    <property type="entry name" value="ABC_transporter-like_ATP-bd"/>
</dbReference>
<dbReference type="EMBL" id="AP023368">
    <property type="protein sequence ID" value="BCK00558.1"/>
    <property type="molecule type" value="Genomic_DNA"/>
</dbReference>
<keyword evidence="2" id="KW-0067">ATP-binding</keyword>
<name>A0A7I8DS57_9FIRM</name>